<comment type="caution">
    <text evidence="4">The sequence shown here is derived from an EMBL/GenBank/DDBJ whole genome shotgun (WGS) entry which is preliminary data.</text>
</comment>
<dbReference type="PANTHER" id="PTHR22597">
    <property type="entry name" value="POLYCOMB GROUP PROTEIN"/>
    <property type="match status" value="1"/>
</dbReference>
<reference evidence="4" key="1">
    <citation type="submission" date="2023-06" db="EMBL/GenBank/DDBJ databases">
        <title>Genome-scale phylogeny and comparative genomics of the fungal order Sordariales.</title>
        <authorList>
            <consortium name="Lawrence Berkeley National Laboratory"/>
            <person name="Hensen N."/>
            <person name="Bonometti L."/>
            <person name="Westerberg I."/>
            <person name="Brannstrom I.O."/>
            <person name="Guillou S."/>
            <person name="Cros-Aarteil S."/>
            <person name="Calhoun S."/>
            <person name="Haridas S."/>
            <person name="Kuo A."/>
            <person name="Mondo S."/>
            <person name="Pangilinan J."/>
            <person name="Riley R."/>
            <person name="Labutti K."/>
            <person name="Andreopoulos B."/>
            <person name="Lipzen A."/>
            <person name="Chen C."/>
            <person name="Yanf M."/>
            <person name="Daum C."/>
            <person name="Ng V."/>
            <person name="Clum A."/>
            <person name="Steindorff A."/>
            <person name="Ohm R."/>
            <person name="Martin F."/>
            <person name="Silar P."/>
            <person name="Natvig D."/>
            <person name="Lalanne C."/>
            <person name="Gautier V."/>
            <person name="Ament-Velasquez S.L."/>
            <person name="Kruys A."/>
            <person name="Hutchinson M.I."/>
            <person name="Powell A.J."/>
            <person name="Barry K."/>
            <person name="Miller A.N."/>
            <person name="Grigoriev I.V."/>
            <person name="Debuchy R."/>
            <person name="Gladieux P."/>
            <person name="Thoren M.H."/>
            <person name="Johannesson H."/>
        </authorList>
    </citation>
    <scope>NUCLEOTIDE SEQUENCE</scope>
    <source>
        <strain evidence="4">8032-3</strain>
    </source>
</reference>
<feature type="compositionally biased region" description="Basic residues" evidence="3">
    <location>
        <begin position="119"/>
        <end position="135"/>
    </location>
</feature>
<feature type="compositionally biased region" description="Basic residues" evidence="3">
    <location>
        <begin position="86"/>
        <end position="95"/>
    </location>
</feature>
<dbReference type="Proteomes" id="UP001244011">
    <property type="component" value="Unassembled WGS sequence"/>
</dbReference>
<keyword evidence="5" id="KW-1185">Reference proteome</keyword>
<proteinExistence type="predicted"/>
<evidence type="ECO:0000313" key="5">
    <source>
        <dbReference type="Proteomes" id="UP001244011"/>
    </source>
</evidence>
<dbReference type="PANTHER" id="PTHR22597:SF3">
    <property type="entry name" value="CHROMATIN STRUCTURE-REMODELING COMPLEX SUBUNIT RSC7"/>
    <property type="match status" value="1"/>
</dbReference>
<protein>
    <submittedName>
        <fullName evidence="4">Chromatin remodelling complex Rsc7/Swp82 subunit-domain-containing protein</fullName>
    </submittedName>
</protein>
<evidence type="ECO:0000256" key="1">
    <source>
        <dbReference type="ARBA" id="ARBA00023015"/>
    </source>
</evidence>
<name>A0AAJ0FKD0_9PEZI</name>
<dbReference type="GO" id="GO:0031490">
    <property type="term" value="F:chromatin DNA binding"/>
    <property type="evidence" value="ECO:0007669"/>
    <property type="project" value="TreeGrafter"/>
</dbReference>
<evidence type="ECO:0000256" key="2">
    <source>
        <dbReference type="ARBA" id="ARBA00023163"/>
    </source>
</evidence>
<keyword evidence="1" id="KW-0805">Transcription regulation</keyword>
<dbReference type="GeneID" id="85309857"/>
<feature type="compositionally biased region" description="Basic and acidic residues" evidence="3">
    <location>
        <begin position="108"/>
        <end position="118"/>
    </location>
</feature>
<feature type="region of interest" description="Disordered" evidence="3">
    <location>
        <begin position="1"/>
        <end position="149"/>
    </location>
</feature>
<evidence type="ECO:0000313" key="4">
    <source>
        <dbReference type="EMBL" id="KAK1771476.1"/>
    </source>
</evidence>
<feature type="compositionally biased region" description="Basic residues" evidence="3">
    <location>
        <begin position="1"/>
        <end position="10"/>
    </location>
</feature>
<dbReference type="InterPro" id="IPR013933">
    <property type="entry name" value="CRC_Rsc7/Swp82"/>
</dbReference>
<accession>A0AAJ0FKD0</accession>
<gene>
    <name evidence="4" type="ORF">QBC33DRAFT_523823</name>
</gene>
<dbReference type="EMBL" id="MU838998">
    <property type="protein sequence ID" value="KAK1771476.1"/>
    <property type="molecule type" value="Genomic_DNA"/>
</dbReference>
<dbReference type="GO" id="GO:0016586">
    <property type="term" value="C:RSC-type complex"/>
    <property type="evidence" value="ECO:0007669"/>
    <property type="project" value="TreeGrafter"/>
</dbReference>
<dbReference type="RefSeq" id="XP_060287689.1">
    <property type="nucleotide sequence ID" value="XM_060426670.1"/>
</dbReference>
<dbReference type="AlphaFoldDB" id="A0AAJ0FKD0"/>
<organism evidence="4 5">
    <name type="scientific">Phialemonium atrogriseum</name>
    <dbReference type="NCBI Taxonomy" id="1093897"/>
    <lineage>
        <taxon>Eukaryota</taxon>
        <taxon>Fungi</taxon>
        <taxon>Dikarya</taxon>
        <taxon>Ascomycota</taxon>
        <taxon>Pezizomycotina</taxon>
        <taxon>Sordariomycetes</taxon>
        <taxon>Sordariomycetidae</taxon>
        <taxon>Cephalothecales</taxon>
        <taxon>Cephalothecaceae</taxon>
        <taxon>Phialemonium</taxon>
    </lineage>
</organism>
<feature type="compositionally biased region" description="Acidic residues" evidence="3">
    <location>
        <begin position="26"/>
        <end position="71"/>
    </location>
</feature>
<sequence length="528" mass="59298">MGRRSGRAAAKRAAAALESTPKTFDGVDDDEHMPDAQDAEEPEHQAEEDELKDAESAAEEANEETVEGEEEGSAKSPTPPPEPVIRRRRLGRPPKNRPPDWDTLPIERPQDRDPDATPRRRGRGGWRGRGGRKGQHFQPTQQPIDKDGNMVDIVNDEVDLPEDPEGETKVDKLGILQGGREYRCRTFTVAGRGDRLYMLSTEPARCVGFRDSYLFFTKHKRLYKIIVGDDEKRDMIEREIIPHSYKGRAIGIVTARSVFREFGALIIVGGRRITDDYEVAKAREEGVVEGELADPGDLYDPDKPYNKNQYVAWHGASAVYHSGGPTLPQQSTKVDVKKRRVTVNDVNWQLEHAREASQFNSILGQARRANANGVYDIHTNMMLYPGIMQPTHARIEQVVNRDDAEPPSSPTIFPPLKPIISRNFLVTDIHMETPPAGISGAAYELPFRTSPAERAWSTRADFLSPFRGLGAVPDEIRDLLPEDCRRAFDAAARNEDEWFGKWGDESETMCRREPVIDKALVPYSMPLA</sequence>
<evidence type="ECO:0000256" key="3">
    <source>
        <dbReference type="SAM" id="MobiDB-lite"/>
    </source>
</evidence>
<dbReference type="Pfam" id="PF08624">
    <property type="entry name" value="CRC_subunit"/>
    <property type="match status" value="1"/>
</dbReference>
<keyword evidence="2" id="KW-0804">Transcription</keyword>